<dbReference type="OMA" id="PRLANWW"/>
<dbReference type="VEuPathDB" id="FungiDB:D8B26_006900"/>
<reference evidence="2" key="2">
    <citation type="submission" date="2010-03" db="EMBL/GenBank/DDBJ databases">
        <title>The genome sequence of Coccidioides posadasii strain Silveira.</title>
        <authorList>
            <consortium name="The Broad Institute Genome Sequencing Center for Infectious Disease"/>
            <person name="Neafsey D."/>
            <person name="Orbach M."/>
            <person name="Henn M.R."/>
            <person name="Cole G.T."/>
            <person name="Galgiani J."/>
            <person name="Gardner M.J."/>
            <person name="Kirkland T.N."/>
            <person name="Taylor J.W."/>
            <person name="Young S.K."/>
            <person name="Zeng Q."/>
            <person name="Koehrsen M."/>
            <person name="Alvarado L."/>
            <person name="Berlin A."/>
            <person name="Borenstein D."/>
            <person name="Chapman S.B."/>
            <person name="Chen Z."/>
            <person name="Engels R."/>
            <person name="Freedman E."/>
            <person name="Gellesch M."/>
            <person name="Goldberg J."/>
            <person name="Griggs A."/>
            <person name="Gujja S."/>
            <person name="Heilman E."/>
            <person name="Heiman D."/>
            <person name="Howarth C."/>
            <person name="Jen D."/>
            <person name="Larson L."/>
            <person name="Mehta T."/>
            <person name="Neiman D."/>
            <person name="Park D."/>
            <person name="Pearson M."/>
            <person name="Richards J."/>
            <person name="Roberts A."/>
            <person name="Saif S."/>
            <person name="Shea T."/>
            <person name="Shenoy N."/>
            <person name="Sisk P."/>
            <person name="Stolte C."/>
            <person name="Sykes S."/>
            <person name="Walk T."/>
            <person name="White J."/>
            <person name="Yandava C."/>
            <person name="Haas B."/>
            <person name="Nusbaum C."/>
            <person name="Birren B."/>
        </authorList>
    </citation>
    <scope>NUCLEOTIDE SEQUENCE [LARGE SCALE GENOMIC DNA]</scope>
    <source>
        <strain evidence="2">RMSCC 757 / Silveira</strain>
    </source>
</reference>
<evidence type="ECO:0000313" key="2">
    <source>
        <dbReference type="Proteomes" id="UP000002497"/>
    </source>
</evidence>
<dbReference type="HOGENOM" id="CLU_912165_0_0_1"/>
<dbReference type="VEuPathDB" id="FungiDB:CPSG_08765"/>
<proteinExistence type="predicted"/>
<gene>
    <name evidence="1" type="ORF">CPSG_08765</name>
</gene>
<organism evidence="2">
    <name type="scientific">Coccidioides posadasii (strain RMSCC 757 / Silveira)</name>
    <name type="common">Valley fever fungus</name>
    <dbReference type="NCBI Taxonomy" id="443226"/>
    <lineage>
        <taxon>Eukaryota</taxon>
        <taxon>Fungi</taxon>
        <taxon>Dikarya</taxon>
        <taxon>Ascomycota</taxon>
        <taxon>Pezizomycotina</taxon>
        <taxon>Eurotiomycetes</taxon>
        <taxon>Eurotiomycetidae</taxon>
        <taxon>Onygenales</taxon>
        <taxon>Onygenaceae</taxon>
        <taxon>Coccidioides</taxon>
    </lineage>
</organism>
<evidence type="ECO:0000313" key="1">
    <source>
        <dbReference type="EMBL" id="EFW14507.1"/>
    </source>
</evidence>
<sequence>MSSTEDFFDSLLHQKGILDNSPFLDANSQRGLESCYCLLHDIIKHIGSRQTQNRRDKARQHLKNIYSIAKPLFVLVAVTISITDLALLDHTEIFPHLENWWQNNEPSQKFEQRASELIQELDYVRERGGLIRVQQRTKSRTFGKLRRVKHKRLEHPVSPRDPTPQSPIDQLTELPNALSEFGNDRVESAQLPVSGSSGSIGAFTVNVTDEEPILFLSSQLMGFLHAYHADFPHLQAVSELLRISGPNLQLSYSLLNLTPPYIHIDLQLPSGLNVNIEVSREFSYSFIQYLWMLQASGASADETSQ</sequence>
<dbReference type="OrthoDB" id="4341393at2759"/>
<dbReference type="AlphaFoldDB" id="E9DG16"/>
<reference evidence="2" key="1">
    <citation type="journal article" date="2010" name="Genome Res.">
        <title>Population genomic sequencing of Coccidioides fungi reveals recent hybridization and transposon control.</title>
        <authorList>
            <person name="Neafsey D.E."/>
            <person name="Barker B.M."/>
            <person name="Sharpton T.J."/>
            <person name="Stajich J.E."/>
            <person name="Park D.J."/>
            <person name="Whiston E."/>
            <person name="Hung C.-Y."/>
            <person name="McMahan C."/>
            <person name="White J."/>
            <person name="Sykes S."/>
            <person name="Heiman D."/>
            <person name="Young S."/>
            <person name="Zeng Q."/>
            <person name="Abouelleil A."/>
            <person name="Aftuck L."/>
            <person name="Bessette D."/>
            <person name="Brown A."/>
            <person name="FitzGerald M."/>
            <person name="Lui A."/>
            <person name="Macdonald J.P."/>
            <person name="Priest M."/>
            <person name="Orbach M.J."/>
            <person name="Galgiani J.N."/>
            <person name="Kirkland T.N."/>
            <person name="Cole G.T."/>
            <person name="Birren B.W."/>
            <person name="Henn M.R."/>
            <person name="Taylor J.W."/>
            <person name="Rounsley S.D."/>
        </authorList>
    </citation>
    <scope>NUCLEOTIDE SEQUENCE [LARGE SCALE GENOMIC DNA]</scope>
    <source>
        <strain evidence="2">RMSCC 757 / Silveira</strain>
    </source>
</reference>
<name>E9DG16_COCPS</name>
<keyword evidence="2" id="KW-1185">Reference proteome</keyword>
<accession>E9DG16</accession>
<dbReference type="Proteomes" id="UP000002497">
    <property type="component" value="Unassembled WGS sequence"/>
</dbReference>
<protein>
    <submittedName>
        <fullName evidence="1">Uncharacterized protein</fullName>
    </submittedName>
</protein>
<dbReference type="EMBL" id="GL636505">
    <property type="protein sequence ID" value="EFW14507.1"/>
    <property type="molecule type" value="Genomic_DNA"/>
</dbReference>